<feature type="region of interest" description="Disordered" evidence="1">
    <location>
        <begin position="1"/>
        <end position="37"/>
    </location>
</feature>
<evidence type="ECO:0000256" key="1">
    <source>
        <dbReference type="SAM" id="MobiDB-lite"/>
    </source>
</evidence>
<evidence type="ECO:0000313" key="3">
    <source>
        <dbReference type="Proteomes" id="UP000003779"/>
    </source>
</evidence>
<dbReference type="HOGENOM" id="CLU_3346451_0_0_11"/>
<dbReference type="KEGG" id="nal:B005_1861"/>
<dbReference type="AlphaFoldDB" id="J7LHI2"/>
<reference evidence="2 3" key="1">
    <citation type="journal article" date="2012" name="J. Bacteriol.">
        <title>Whole-Genome Sequence of Nocardiopsis alba Strain ATCC BAA-2165, Associated with Honeybees.</title>
        <authorList>
            <person name="Qiao J."/>
            <person name="Chen L."/>
            <person name="Li Y."/>
            <person name="Wang J."/>
            <person name="Zhang W."/>
            <person name="Chen S."/>
        </authorList>
    </citation>
    <scope>NUCLEOTIDE SEQUENCE [LARGE SCALE GENOMIC DNA]</scope>
    <source>
        <strain evidence="3">ATCC BAA-2165 / BE74</strain>
    </source>
</reference>
<reference evidence="3" key="2">
    <citation type="submission" date="2012-08" db="EMBL/GenBank/DDBJ databases">
        <title>Whole-genome sequence of Nocardiopsis alba strain ATCC BAA-2165 associated with honeybees.</title>
        <authorList>
            <person name="Qiao J."/>
            <person name="Chen L."/>
            <person name="Li Y."/>
            <person name="Wang J."/>
            <person name="Zhang W."/>
            <person name="Chen S."/>
        </authorList>
    </citation>
    <scope>NUCLEOTIDE SEQUENCE [LARGE SCALE GENOMIC DNA]</scope>
    <source>
        <strain evidence="3">ATCC BAA-2165 / BE74</strain>
    </source>
</reference>
<protein>
    <submittedName>
        <fullName evidence="2">Uncharacterized protein</fullName>
    </submittedName>
</protein>
<evidence type="ECO:0000313" key="2">
    <source>
        <dbReference type="EMBL" id="AFR10052.1"/>
    </source>
</evidence>
<dbReference type="EMBL" id="CP003788">
    <property type="protein sequence ID" value="AFR10052.1"/>
    <property type="molecule type" value="Genomic_DNA"/>
</dbReference>
<gene>
    <name evidence="2" type="ordered locus">B005_1861</name>
</gene>
<accession>J7LHI2</accession>
<proteinExistence type="predicted"/>
<name>J7LHI2_NOCAA</name>
<sequence>MGDAYRGRRFPATVRGPAPERGPGRPSGGRVLPPPLA</sequence>
<dbReference type="Proteomes" id="UP000003779">
    <property type="component" value="Chromosome"/>
</dbReference>
<organism evidence="2 3">
    <name type="scientific">Nocardiopsis alba (strain ATCC BAA-2165 / BE74)</name>
    <dbReference type="NCBI Taxonomy" id="1205910"/>
    <lineage>
        <taxon>Bacteria</taxon>
        <taxon>Bacillati</taxon>
        <taxon>Actinomycetota</taxon>
        <taxon>Actinomycetes</taxon>
        <taxon>Streptosporangiales</taxon>
        <taxon>Nocardiopsidaceae</taxon>
        <taxon>Nocardiopsis</taxon>
    </lineage>
</organism>